<keyword evidence="2" id="KW-1185">Reference proteome</keyword>
<dbReference type="Proteomes" id="UP000001510">
    <property type="component" value="Chromosome"/>
</dbReference>
<dbReference type="HOGENOM" id="CLU_3100884_0_0_3"/>
<dbReference type="KEGG" id="mar:MAE_41620"/>
<dbReference type="EnsemblBacteria" id="BAG03984">
    <property type="protein sequence ID" value="BAG03984"/>
    <property type="gene ID" value="MAE_41620"/>
</dbReference>
<name>B0JS26_MICAN</name>
<dbReference type="STRING" id="449447.MAE_41620"/>
<evidence type="ECO:0000313" key="1">
    <source>
        <dbReference type="EMBL" id="BAG03984.1"/>
    </source>
</evidence>
<sequence>MTLRVVPQNPALSAIVTKCLPMRVRKLLVLVPIVPNLINNLPKNIIFPSPF</sequence>
<proteinExistence type="predicted"/>
<organism evidence="1 2">
    <name type="scientific">Microcystis aeruginosa (strain NIES-843 / IAM M-2473)</name>
    <dbReference type="NCBI Taxonomy" id="449447"/>
    <lineage>
        <taxon>Bacteria</taxon>
        <taxon>Bacillati</taxon>
        <taxon>Cyanobacteriota</taxon>
        <taxon>Cyanophyceae</taxon>
        <taxon>Oscillatoriophycideae</taxon>
        <taxon>Chroococcales</taxon>
        <taxon>Microcystaceae</taxon>
        <taxon>Microcystis</taxon>
    </lineage>
</organism>
<gene>
    <name evidence="1" type="ordered locus">MAE_41620</name>
</gene>
<protein>
    <submittedName>
        <fullName evidence="1">Uncharacterized protein</fullName>
    </submittedName>
</protein>
<dbReference type="EMBL" id="AP009552">
    <property type="protein sequence ID" value="BAG03984.1"/>
    <property type="molecule type" value="Genomic_DNA"/>
</dbReference>
<reference evidence="1 2" key="1">
    <citation type="journal article" date="2007" name="DNA Res.">
        <title>Complete genomic structure of the bloom-forming toxic cyanobacterium Microcystis aeruginosa NIES-843.</title>
        <authorList>
            <person name="Kaneko T."/>
            <person name="Nakajima N."/>
            <person name="Okamoto S."/>
            <person name="Suzuki I."/>
            <person name="Tanabe Y."/>
            <person name="Tamaoki M."/>
            <person name="Nakamura Y."/>
            <person name="Kasai F."/>
            <person name="Watanabe A."/>
            <person name="Kawashima K."/>
            <person name="Kishida Y."/>
            <person name="Ono A."/>
            <person name="Shimizu Y."/>
            <person name="Takahashi C."/>
            <person name="Minami C."/>
            <person name="Fujishiro T."/>
            <person name="Kohara M."/>
            <person name="Katoh M."/>
            <person name="Nakazaki N."/>
            <person name="Nakayama S."/>
            <person name="Yamada M."/>
            <person name="Tabata S."/>
            <person name="Watanabe M.M."/>
        </authorList>
    </citation>
    <scope>NUCLEOTIDE SEQUENCE [LARGE SCALE GENOMIC DNA]</scope>
    <source>
        <strain evidence="2">NIES-843 / IAM M-247</strain>
    </source>
</reference>
<evidence type="ECO:0000313" key="2">
    <source>
        <dbReference type="Proteomes" id="UP000001510"/>
    </source>
</evidence>
<dbReference type="PaxDb" id="449447-MAE_41620"/>
<dbReference type="AlphaFoldDB" id="B0JS26"/>
<accession>B0JS26</accession>